<evidence type="ECO:0000313" key="4">
    <source>
        <dbReference type="Proteomes" id="UP000219994"/>
    </source>
</evidence>
<dbReference type="GO" id="GO:0009294">
    <property type="term" value="P:DNA-mediated transformation"/>
    <property type="evidence" value="ECO:0007669"/>
    <property type="project" value="InterPro"/>
</dbReference>
<evidence type="ECO:0000313" key="3">
    <source>
        <dbReference type="EMBL" id="PDQ35473.1"/>
    </source>
</evidence>
<dbReference type="InterPro" id="IPR057666">
    <property type="entry name" value="DrpA_SLOG"/>
</dbReference>
<dbReference type="Pfam" id="PF02481">
    <property type="entry name" value="DNA_processg_A"/>
    <property type="match status" value="1"/>
</dbReference>
<accession>A0A2A6FSR9</accession>
<evidence type="ECO:0000259" key="2">
    <source>
        <dbReference type="Pfam" id="PF02481"/>
    </source>
</evidence>
<dbReference type="Gene3D" id="3.40.50.450">
    <property type="match status" value="1"/>
</dbReference>
<reference evidence="4" key="1">
    <citation type="submission" date="2017-03" db="EMBL/GenBank/DDBJ databases">
        <authorList>
            <person name="Lund M.B."/>
        </authorList>
    </citation>
    <scope>NUCLEOTIDE SEQUENCE [LARGE SCALE GENOMIC DNA]</scope>
</reference>
<organism evidence="3 4">
    <name type="scientific">Candidatus Lumbricidiphila eiseniae</name>
    <dbReference type="NCBI Taxonomy" id="1969409"/>
    <lineage>
        <taxon>Bacteria</taxon>
        <taxon>Bacillati</taxon>
        <taxon>Actinomycetota</taxon>
        <taxon>Actinomycetes</taxon>
        <taxon>Micrococcales</taxon>
        <taxon>Microbacteriaceae</taxon>
        <taxon>Candidatus Lumbricidiphila</taxon>
    </lineage>
</organism>
<dbReference type="AlphaFoldDB" id="A0A2A6FSR9"/>
<comment type="similarity">
    <text evidence="1">Belongs to the DprA/Smf family.</text>
</comment>
<dbReference type="PANTHER" id="PTHR43022">
    <property type="entry name" value="PROTEIN SMF"/>
    <property type="match status" value="1"/>
</dbReference>
<feature type="domain" description="Smf/DprA SLOG" evidence="2">
    <location>
        <begin position="114"/>
        <end position="317"/>
    </location>
</feature>
<dbReference type="InterPro" id="IPR003488">
    <property type="entry name" value="DprA"/>
</dbReference>
<protein>
    <recommendedName>
        <fullName evidence="2">Smf/DprA SLOG domain-containing protein</fullName>
    </recommendedName>
</protein>
<sequence>MNHSTRGYHQVMTTEAAHNTERFTPSQSPVPFVRDEYTGLIPDENVALFALSEYHGLTPGKIRDLLIEHELPSVALRSLTPPALFGDTHEQELKQAAYYVDNLLGYGIHVDTLFGDQYPPQLRGIHDYPPVIYWQGHHQQGDHQSVAIIGTRTPSPTAQGVARDIATILAQNKIPIVSGLARGIDTIAQQTSLDHGNRTIGVIGTGLRKCYPPENADLQQIIAHDHLLMSQFRASAPPTKTSFPMRNVVMSGFSALSIIIEAGEHSGTRAQARAASNHGRYILITRTVHDTTTWGRALVARGLASIITSAQDTLRQVQDAFTMYTDDSSALITI</sequence>
<proteinExistence type="inferred from homology"/>
<dbReference type="PANTHER" id="PTHR43022:SF1">
    <property type="entry name" value="PROTEIN SMF"/>
    <property type="match status" value="1"/>
</dbReference>
<comment type="caution">
    <text evidence="3">The sequence shown here is derived from an EMBL/GenBank/DDBJ whole genome shotgun (WGS) entry which is preliminary data.</text>
</comment>
<gene>
    <name evidence="3" type="ORF">B5766_05235</name>
</gene>
<dbReference type="EMBL" id="NAEP01000032">
    <property type="protein sequence ID" value="PDQ35473.1"/>
    <property type="molecule type" value="Genomic_DNA"/>
</dbReference>
<name>A0A2A6FSR9_9MICO</name>
<dbReference type="SUPFAM" id="SSF102405">
    <property type="entry name" value="MCP/YpsA-like"/>
    <property type="match status" value="1"/>
</dbReference>
<evidence type="ECO:0000256" key="1">
    <source>
        <dbReference type="ARBA" id="ARBA00006525"/>
    </source>
</evidence>
<dbReference type="Proteomes" id="UP000219994">
    <property type="component" value="Unassembled WGS sequence"/>
</dbReference>